<evidence type="ECO:0000313" key="2">
    <source>
        <dbReference type="Proteomes" id="UP001348817"/>
    </source>
</evidence>
<dbReference type="AlphaFoldDB" id="A0AAU9CWJ8"/>
<name>A0AAU9CWJ8_9BACT</name>
<reference evidence="1 2" key="1">
    <citation type="submission" date="2021-12" db="EMBL/GenBank/DDBJ databases">
        <title>Genome sequencing of bacteria with rrn-lacking chromosome and rrn-plasmid.</title>
        <authorList>
            <person name="Anda M."/>
            <person name="Iwasaki W."/>
        </authorList>
    </citation>
    <scope>NUCLEOTIDE SEQUENCE [LARGE SCALE GENOMIC DNA]</scope>
    <source>
        <strain evidence="1 2">DSM 100852</strain>
    </source>
</reference>
<dbReference type="RefSeq" id="WP_338393250.1">
    <property type="nucleotide sequence ID" value="NZ_AP025314.1"/>
</dbReference>
<accession>A0AAU9CWJ8</accession>
<keyword evidence="2" id="KW-1185">Reference proteome</keyword>
<dbReference type="EMBL" id="AP025314">
    <property type="protein sequence ID" value="BDD07958.1"/>
    <property type="molecule type" value="Genomic_DNA"/>
</dbReference>
<evidence type="ECO:0000313" key="1">
    <source>
        <dbReference type="EMBL" id="BDD07958.1"/>
    </source>
</evidence>
<proteinExistence type="predicted"/>
<protein>
    <submittedName>
        <fullName evidence="1">Uncharacterized protein</fullName>
    </submittedName>
</protein>
<sequence>MERKSIITLFILFASLFFIGECCMSISERQGISLSHKSVVQKMNCYYCSFKNKLSHLLESKYQNITRSTANFNKNDNAFMFVLENENPISVNLNLEELIILDECIKIDPLLTK</sequence>
<organism evidence="1 2">
    <name type="scientific">Fulvitalea axinellae</name>
    <dbReference type="NCBI Taxonomy" id="1182444"/>
    <lineage>
        <taxon>Bacteria</taxon>
        <taxon>Pseudomonadati</taxon>
        <taxon>Bacteroidota</taxon>
        <taxon>Cytophagia</taxon>
        <taxon>Cytophagales</taxon>
        <taxon>Persicobacteraceae</taxon>
        <taxon>Fulvitalea</taxon>
    </lineage>
</organism>
<dbReference type="KEGG" id="fax:FUAX_03900"/>
<gene>
    <name evidence="1" type="ORF">FUAX_03900</name>
</gene>
<dbReference type="Proteomes" id="UP001348817">
    <property type="component" value="Chromosome"/>
</dbReference>